<evidence type="ECO:0000313" key="2">
    <source>
        <dbReference type="EMBL" id="MBO1361761.1"/>
    </source>
</evidence>
<keyword evidence="1" id="KW-1133">Transmembrane helix</keyword>
<evidence type="ECO:0008006" key="4">
    <source>
        <dbReference type="Google" id="ProtNLM"/>
    </source>
</evidence>
<organism evidence="2 3">
    <name type="scientific">Acetobacter sacchari</name>
    <dbReference type="NCBI Taxonomy" id="2661687"/>
    <lineage>
        <taxon>Bacteria</taxon>
        <taxon>Pseudomonadati</taxon>
        <taxon>Pseudomonadota</taxon>
        <taxon>Alphaproteobacteria</taxon>
        <taxon>Acetobacterales</taxon>
        <taxon>Acetobacteraceae</taxon>
        <taxon>Acetobacter</taxon>
    </lineage>
</organism>
<name>A0ABS3M0S5_9PROT</name>
<protein>
    <recommendedName>
        <fullName evidence="4">Lipoprotein</fullName>
    </recommendedName>
</protein>
<keyword evidence="1" id="KW-0472">Membrane</keyword>
<feature type="transmembrane region" description="Helical" evidence="1">
    <location>
        <begin position="20"/>
        <end position="39"/>
    </location>
</feature>
<proteinExistence type="predicted"/>
<accession>A0ABS3M0S5</accession>
<comment type="caution">
    <text evidence="2">The sequence shown here is derived from an EMBL/GenBank/DDBJ whole genome shotgun (WGS) entry which is preliminary data.</text>
</comment>
<dbReference type="Proteomes" id="UP000664771">
    <property type="component" value="Unassembled WGS sequence"/>
</dbReference>
<evidence type="ECO:0000313" key="3">
    <source>
        <dbReference type="Proteomes" id="UP000664771"/>
    </source>
</evidence>
<dbReference type="RefSeq" id="WP_207883731.1">
    <property type="nucleotide sequence ID" value="NZ_JAFVMF010000030.1"/>
</dbReference>
<keyword evidence="3" id="KW-1185">Reference proteome</keyword>
<dbReference type="EMBL" id="JAFVMF010000030">
    <property type="protein sequence ID" value="MBO1361761.1"/>
    <property type="molecule type" value="Genomic_DNA"/>
</dbReference>
<dbReference type="PROSITE" id="PS51257">
    <property type="entry name" value="PROKAR_LIPOPROTEIN"/>
    <property type="match status" value="1"/>
</dbReference>
<gene>
    <name evidence="2" type="ORF">J2D73_18425</name>
</gene>
<evidence type="ECO:0000256" key="1">
    <source>
        <dbReference type="SAM" id="Phobius"/>
    </source>
</evidence>
<reference evidence="2 3" key="1">
    <citation type="submission" date="2021-03" db="EMBL/GenBank/DDBJ databases">
        <title>The complete genome sequence of Acetobacter sacchari TBRC 11175.</title>
        <authorList>
            <person name="Charoenyingcharoen P."/>
            <person name="Yukphan P."/>
        </authorList>
    </citation>
    <scope>NUCLEOTIDE SEQUENCE [LARGE SCALE GENOMIC DNA]</scope>
    <source>
        <strain evidence="2 3">TBRC 11175</strain>
    </source>
</reference>
<sequence length="135" mass="15193">MTRRVGRLDTVVSITNRTTILRLSILAAVILLGGCANTGRFPGATDIECMHTMMAHGDVNGVPLEFDRAYSRCERWSNIHDPDLYHRKLIPLDFRADPTLQALAESNQSNPQHWPFVPRNSTAPLQKWPIFTGQP</sequence>
<keyword evidence="1" id="KW-0812">Transmembrane</keyword>